<evidence type="ECO:0000313" key="1">
    <source>
        <dbReference type="EMBL" id="KAK3237940.1"/>
    </source>
</evidence>
<protein>
    <submittedName>
        <fullName evidence="1">Uncharacterized protein</fullName>
    </submittedName>
</protein>
<dbReference type="EMBL" id="LGRX02034390">
    <property type="protein sequence ID" value="KAK3237940.1"/>
    <property type="molecule type" value="Genomic_DNA"/>
</dbReference>
<organism evidence="1 2">
    <name type="scientific">Cymbomonas tetramitiformis</name>
    <dbReference type="NCBI Taxonomy" id="36881"/>
    <lineage>
        <taxon>Eukaryota</taxon>
        <taxon>Viridiplantae</taxon>
        <taxon>Chlorophyta</taxon>
        <taxon>Pyramimonadophyceae</taxon>
        <taxon>Pyramimonadales</taxon>
        <taxon>Pyramimonadaceae</taxon>
        <taxon>Cymbomonas</taxon>
    </lineage>
</organism>
<comment type="caution">
    <text evidence="1">The sequence shown here is derived from an EMBL/GenBank/DDBJ whole genome shotgun (WGS) entry which is preliminary data.</text>
</comment>
<name>A0AAE0ET51_9CHLO</name>
<reference evidence="1 2" key="1">
    <citation type="journal article" date="2015" name="Genome Biol. Evol.">
        <title>Comparative Genomics of a Bacterivorous Green Alga Reveals Evolutionary Causalities and Consequences of Phago-Mixotrophic Mode of Nutrition.</title>
        <authorList>
            <person name="Burns J.A."/>
            <person name="Paasch A."/>
            <person name="Narechania A."/>
            <person name="Kim E."/>
        </authorList>
    </citation>
    <scope>NUCLEOTIDE SEQUENCE [LARGE SCALE GENOMIC DNA]</scope>
    <source>
        <strain evidence="1 2">PLY_AMNH</strain>
    </source>
</reference>
<sequence length="199" mass="22191">MLLEASNYWHHQQGPPVTISGVKRRRALSHHVRARCGQKVLVRMVKTLTGQTIENFPDTVTLNAILLGPYPATDVTPGGHWTMEKYEQEKFQGEGLRCTTLRPLRDNPGCYEFAPIMEFIVTGGNMKGYRLGIKATCADSLGNNSKSPWTRHVLVSDTFRVHNIRSINHITPEHLPQGENARIVLLRGVGEKGGVLSIL</sequence>
<gene>
    <name evidence="1" type="ORF">CYMTET_52017</name>
</gene>
<keyword evidence="2" id="KW-1185">Reference proteome</keyword>
<accession>A0AAE0ET51</accession>
<evidence type="ECO:0000313" key="2">
    <source>
        <dbReference type="Proteomes" id="UP001190700"/>
    </source>
</evidence>
<proteinExistence type="predicted"/>
<dbReference type="Proteomes" id="UP001190700">
    <property type="component" value="Unassembled WGS sequence"/>
</dbReference>
<dbReference type="AlphaFoldDB" id="A0AAE0ET51"/>